<proteinExistence type="predicted"/>
<keyword evidence="2" id="KW-1185">Reference proteome</keyword>
<protein>
    <submittedName>
        <fullName evidence="1">Uncharacterized protein</fullName>
    </submittedName>
</protein>
<name>A0A6P1BKD9_9BRAD</name>
<accession>A0A6P1BKD9</accession>
<dbReference type="RefSeq" id="WP_163157603.1">
    <property type="nucleotide sequence ID" value="NZ_VKHP01000108.1"/>
</dbReference>
<evidence type="ECO:0000313" key="1">
    <source>
        <dbReference type="EMBL" id="NEU98885.1"/>
    </source>
</evidence>
<reference evidence="1 2" key="1">
    <citation type="journal article" date="2020" name="Arch. Microbiol.">
        <title>Bradyrhizobium uaiense sp. nov., a new highly efficient cowpea symbiont.</title>
        <authorList>
            <person name="Cabral Michel D."/>
            <person name="Azarias Guimaraes A."/>
            <person name="Martins da Costa E."/>
            <person name="Soares de Carvalho T."/>
            <person name="Balsanelli E."/>
            <person name="Willems A."/>
            <person name="Maltempi de Souza E."/>
            <person name="de Souza Moreira F.M."/>
        </authorList>
    </citation>
    <scope>NUCLEOTIDE SEQUENCE [LARGE SCALE GENOMIC DNA]</scope>
    <source>
        <strain evidence="1 2">UFLA 03-164</strain>
    </source>
</reference>
<dbReference type="Proteomes" id="UP000468531">
    <property type="component" value="Unassembled WGS sequence"/>
</dbReference>
<gene>
    <name evidence="1" type="ORF">FNJ47_24435</name>
</gene>
<evidence type="ECO:0000313" key="2">
    <source>
        <dbReference type="Proteomes" id="UP000468531"/>
    </source>
</evidence>
<comment type="caution">
    <text evidence="1">The sequence shown here is derived from an EMBL/GenBank/DDBJ whole genome shotgun (WGS) entry which is preliminary data.</text>
</comment>
<sequence length="170" mass="19232">MIAIAGRSSGRHLVRAGTLTLVLIGQVSPATSECPQPGTTRVAVPIFLPKGLGIKRVHFSHDRNENTDFYLDFQTRPNTVHESYRIALLQNRDQVDIVPRNPGIRTGKPDMEVAFSVMGGWHWGYPDRRFEIPRIDRVQQWDRIIDFNFTSCGDPFANTVVTVFFSSSLF</sequence>
<dbReference type="AlphaFoldDB" id="A0A6P1BKD9"/>
<organism evidence="1 2">
    <name type="scientific">Bradyrhizobium uaiense</name>
    <dbReference type="NCBI Taxonomy" id="2594946"/>
    <lineage>
        <taxon>Bacteria</taxon>
        <taxon>Pseudomonadati</taxon>
        <taxon>Pseudomonadota</taxon>
        <taxon>Alphaproteobacteria</taxon>
        <taxon>Hyphomicrobiales</taxon>
        <taxon>Nitrobacteraceae</taxon>
        <taxon>Bradyrhizobium</taxon>
    </lineage>
</organism>
<dbReference type="EMBL" id="VKHP01000108">
    <property type="protein sequence ID" value="NEU98885.1"/>
    <property type="molecule type" value="Genomic_DNA"/>
</dbReference>